<dbReference type="AlphaFoldDB" id="A0A4Y7TXI9"/>
<protein>
    <submittedName>
        <fullName evidence="1">Uncharacterized protein</fullName>
    </submittedName>
</protein>
<name>A0A4Y7TXI9_COPMI</name>
<organism evidence="1 2">
    <name type="scientific">Coprinellus micaceus</name>
    <name type="common">Glistening ink-cap mushroom</name>
    <name type="synonym">Coprinus micaceus</name>
    <dbReference type="NCBI Taxonomy" id="71717"/>
    <lineage>
        <taxon>Eukaryota</taxon>
        <taxon>Fungi</taxon>
        <taxon>Dikarya</taxon>
        <taxon>Basidiomycota</taxon>
        <taxon>Agaricomycotina</taxon>
        <taxon>Agaricomycetes</taxon>
        <taxon>Agaricomycetidae</taxon>
        <taxon>Agaricales</taxon>
        <taxon>Agaricineae</taxon>
        <taxon>Psathyrellaceae</taxon>
        <taxon>Coprinellus</taxon>
    </lineage>
</organism>
<proteinExistence type="predicted"/>
<dbReference type="EMBL" id="QPFP01000002">
    <property type="protein sequence ID" value="TEB38885.1"/>
    <property type="molecule type" value="Genomic_DNA"/>
</dbReference>
<keyword evidence="2" id="KW-1185">Reference proteome</keyword>
<gene>
    <name evidence="1" type="ORF">FA13DRAFT_415566</name>
</gene>
<sequence length="125" mass="14527">MREVDSTDEGYRGLIRRDQPYYRVYKLDDASIRYVPQNCIRVIPVTAELAGTFLRKVHDFSKSFSDVQLSTSSNDRGRFIPSPELKAMYPEDDFYGVNWVREGREAVSEQNAAVEAFAQQFRDYL</sequence>
<dbReference type="Proteomes" id="UP000298030">
    <property type="component" value="Unassembled WGS sequence"/>
</dbReference>
<accession>A0A4Y7TXI9</accession>
<dbReference type="OrthoDB" id="28868at2759"/>
<comment type="caution">
    <text evidence="1">The sequence shown here is derived from an EMBL/GenBank/DDBJ whole genome shotgun (WGS) entry which is preliminary data.</text>
</comment>
<reference evidence="1 2" key="1">
    <citation type="journal article" date="2019" name="Nat. Ecol. Evol.">
        <title>Megaphylogeny resolves global patterns of mushroom evolution.</title>
        <authorList>
            <person name="Varga T."/>
            <person name="Krizsan K."/>
            <person name="Foldi C."/>
            <person name="Dima B."/>
            <person name="Sanchez-Garcia M."/>
            <person name="Sanchez-Ramirez S."/>
            <person name="Szollosi G.J."/>
            <person name="Szarkandi J.G."/>
            <person name="Papp V."/>
            <person name="Albert L."/>
            <person name="Andreopoulos W."/>
            <person name="Angelini C."/>
            <person name="Antonin V."/>
            <person name="Barry K.W."/>
            <person name="Bougher N.L."/>
            <person name="Buchanan P."/>
            <person name="Buyck B."/>
            <person name="Bense V."/>
            <person name="Catcheside P."/>
            <person name="Chovatia M."/>
            <person name="Cooper J."/>
            <person name="Damon W."/>
            <person name="Desjardin D."/>
            <person name="Finy P."/>
            <person name="Geml J."/>
            <person name="Haridas S."/>
            <person name="Hughes K."/>
            <person name="Justo A."/>
            <person name="Karasinski D."/>
            <person name="Kautmanova I."/>
            <person name="Kiss B."/>
            <person name="Kocsube S."/>
            <person name="Kotiranta H."/>
            <person name="LaButti K.M."/>
            <person name="Lechner B.E."/>
            <person name="Liimatainen K."/>
            <person name="Lipzen A."/>
            <person name="Lukacs Z."/>
            <person name="Mihaltcheva S."/>
            <person name="Morgado L.N."/>
            <person name="Niskanen T."/>
            <person name="Noordeloos M.E."/>
            <person name="Ohm R.A."/>
            <person name="Ortiz-Santana B."/>
            <person name="Ovrebo C."/>
            <person name="Racz N."/>
            <person name="Riley R."/>
            <person name="Savchenko A."/>
            <person name="Shiryaev A."/>
            <person name="Soop K."/>
            <person name="Spirin V."/>
            <person name="Szebenyi C."/>
            <person name="Tomsovsky M."/>
            <person name="Tulloss R.E."/>
            <person name="Uehling J."/>
            <person name="Grigoriev I.V."/>
            <person name="Vagvolgyi C."/>
            <person name="Papp T."/>
            <person name="Martin F.M."/>
            <person name="Miettinen O."/>
            <person name="Hibbett D.S."/>
            <person name="Nagy L.G."/>
        </authorList>
    </citation>
    <scope>NUCLEOTIDE SEQUENCE [LARGE SCALE GENOMIC DNA]</scope>
    <source>
        <strain evidence="1 2">FP101781</strain>
    </source>
</reference>
<evidence type="ECO:0000313" key="2">
    <source>
        <dbReference type="Proteomes" id="UP000298030"/>
    </source>
</evidence>
<evidence type="ECO:0000313" key="1">
    <source>
        <dbReference type="EMBL" id="TEB38885.1"/>
    </source>
</evidence>